<proteinExistence type="predicted"/>
<sequence>MPPRKIGARARSVWALSAVVVYIPTNSTSHSSASAECERIVRGPIIPEHYRLLTLGHPVECARATSCVVLLHLSAVAVAADAAAAGASGSLL</sequence>
<gene>
    <name evidence="1" type="ORF">BBRV_LOCUS4077</name>
</gene>
<reference evidence="1" key="1">
    <citation type="submission" date="2020-07" db="EMBL/GenBank/DDBJ databases">
        <authorList>
            <person name="Ferguson B K."/>
        </authorList>
    </citation>
    <scope>NUCLEOTIDE SEQUENCE</scope>
    <source>
        <strain evidence="1">L06</strain>
    </source>
</reference>
<protein>
    <submittedName>
        <fullName evidence="1">Uncharacterized protein</fullName>
    </submittedName>
</protein>
<accession>A0A6V7HQC8</accession>
<evidence type="ECO:0000313" key="1">
    <source>
        <dbReference type="EMBL" id="CAD1529408.1"/>
    </source>
</evidence>
<organism evidence="1">
    <name type="scientific">Bracon brevicornis</name>
    <dbReference type="NCBI Taxonomy" id="1563983"/>
    <lineage>
        <taxon>Eukaryota</taxon>
        <taxon>Metazoa</taxon>
        <taxon>Ecdysozoa</taxon>
        <taxon>Arthropoda</taxon>
        <taxon>Hexapoda</taxon>
        <taxon>Insecta</taxon>
        <taxon>Pterygota</taxon>
        <taxon>Neoptera</taxon>
        <taxon>Endopterygota</taxon>
        <taxon>Hymenoptera</taxon>
        <taxon>Apocrita</taxon>
        <taxon>Ichneumonoidea</taxon>
        <taxon>Braconidae</taxon>
        <taxon>Braconinae</taxon>
        <taxon>Bracon</taxon>
    </lineage>
</organism>
<dbReference type="AlphaFoldDB" id="A0A6V7HQC8"/>
<name>A0A6V7HQC8_9HYME</name>
<dbReference type="EMBL" id="CADCXW020000001">
    <property type="protein sequence ID" value="CAD1529408.1"/>
    <property type="molecule type" value="Genomic_DNA"/>
</dbReference>